<dbReference type="FunFam" id="3.40.50.720:FF:000084">
    <property type="entry name" value="Short-chain dehydrogenase reductase"/>
    <property type="match status" value="1"/>
</dbReference>
<feature type="region of interest" description="Disordered" evidence="9">
    <location>
        <begin position="389"/>
        <end position="424"/>
    </location>
</feature>
<feature type="compositionally biased region" description="Basic and acidic residues" evidence="9">
    <location>
        <begin position="897"/>
        <end position="912"/>
    </location>
</feature>
<dbReference type="GO" id="GO:0005737">
    <property type="term" value="C:cytoplasm"/>
    <property type="evidence" value="ECO:0007669"/>
    <property type="project" value="UniProtKB-SubCell"/>
</dbReference>
<keyword evidence="3 7" id="KW-0547">Nucleotide-binding</keyword>
<organism evidence="11 12">
    <name type="scientific">Mycena indigotica</name>
    <dbReference type="NCBI Taxonomy" id="2126181"/>
    <lineage>
        <taxon>Eukaryota</taxon>
        <taxon>Fungi</taxon>
        <taxon>Dikarya</taxon>
        <taxon>Basidiomycota</taxon>
        <taxon>Agaricomycotina</taxon>
        <taxon>Agaricomycetes</taxon>
        <taxon>Agaricomycetidae</taxon>
        <taxon>Agaricales</taxon>
        <taxon>Marasmiineae</taxon>
        <taxon>Mycenaceae</taxon>
        <taxon>Mycena</taxon>
    </lineage>
</organism>
<feature type="region of interest" description="Disordered" evidence="9">
    <location>
        <begin position="1"/>
        <end position="20"/>
    </location>
</feature>
<sequence>MERIGSSSIQTANSVGGQPDEENIDYMLTAKFMTALERRRTTELQGVARALALPNAAPKRTAAAMFDLTGRVAVITGAQRGIGLELALGMAEMGAVVYCLDLPESPDDDWRTVQAFAAALETGGRLEYRSADVTDQKGMWSHVEEIVKKEGRIDACVANAGVLHGAECLEYPGDEFKKLMDVNVNGVLFTAQAAGREMERLGIPGSIILIASMSGTITNPNQHWVAYNTSKAAVTQMARSMACELAPKGIRVNSVSPGYIFTDMTRSFLDKNPGLKEKLSAQNPMNRFGRPTELRGVALWLASDASTFCTGSDIKVDGVLTKLDIDILCVLVARGHATAPWRDCHTFNNHQAGPKPPVVRGRWNAWMATSGKAVKVIARLRPRLPGESADDGIRVCHGESGTNTSSDTSSNTSGSSSMTSFTGIAVNNPRDTSQIFRFPFTSAYDADATQEDIFSSDVRPLVDVALSGVTVTIFAYGVTSSGKTYTMQGNSSEPGVIPRVVQTLFDKSTTTEVAVSYIEIYKDDVYDLLVTRESAPKLPVRENEAGVVFVAGLTSMPITSVEEFDTIYSTATRQRSVGATRLNDQSSRSHAVLTLNLKTREGNMLREGKINLVDLAGSENNKQTGNDQARMAESKAINTSLSTLGMVVHALNTGQSRIPYRNSKLTRLLQDALGGSSVGLLICNLAPTAKFRQDTLNTLNFAVRTKNIENKPVVNERDIRPPHIDLAQMQPQANPQAALGHGRPVGRQSLVPRPVSRTSTFGVGENRRQSALGLGAVNRANLPAPLDAVAEKEKDKGLSEAEIDARIAKAVEAEVARRLAEREREQEKERAKARQEWEEEREREREEERRKQPSSRAQSRSPKKEKRSPKKEKASAPSSSNSKRSREDNDSLAARLAELEGKLHADTEDASRVDSLSPVSRKKIGRSFVELARTHQNKGELNKAVDLYRRALLYVPGNTKLEDRILDIEAAIKKGKAFKGRKQSSPKKAGHRKIASGEMDVDEGESDDQMEVDEVESSLTGADAFGAEVTNMRVTRSKSKTKRGLDGGMEATPAKRAKRTLGDESDEENDSSQAPRKRGKGRTYRQTAAAS</sequence>
<feature type="region of interest" description="Disordered" evidence="9">
    <location>
        <begin position="833"/>
        <end position="921"/>
    </location>
</feature>
<gene>
    <name evidence="11" type="ORF">MIND_00122800</name>
</gene>
<dbReference type="InterPro" id="IPR027417">
    <property type="entry name" value="P-loop_NTPase"/>
</dbReference>
<dbReference type="Gene3D" id="3.40.50.720">
    <property type="entry name" value="NAD(P)-binding Rossmann-like Domain"/>
    <property type="match status" value="1"/>
</dbReference>
<dbReference type="Pfam" id="PF00225">
    <property type="entry name" value="Kinesin"/>
    <property type="match status" value="1"/>
</dbReference>
<feature type="compositionally biased region" description="Basic and acidic residues" evidence="9">
    <location>
        <begin position="833"/>
        <end position="851"/>
    </location>
</feature>
<evidence type="ECO:0000259" key="10">
    <source>
        <dbReference type="PROSITE" id="PS50067"/>
    </source>
</evidence>
<keyword evidence="12" id="KW-1185">Reference proteome</keyword>
<dbReference type="SUPFAM" id="SSF51735">
    <property type="entry name" value="NAD(P)-binding Rossmann-fold domains"/>
    <property type="match status" value="1"/>
</dbReference>
<keyword evidence="8" id="KW-0802">TPR repeat</keyword>
<dbReference type="PRINTS" id="PR00081">
    <property type="entry name" value="GDHRDH"/>
</dbReference>
<evidence type="ECO:0000256" key="1">
    <source>
        <dbReference type="ARBA" id="ARBA00004496"/>
    </source>
</evidence>
<dbReference type="GeneID" id="59340680"/>
<dbReference type="GO" id="GO:0007018">
    <property type="term" value="P:microtubule-based movement"/>
    <property type="evidence" value="ECO:0007669"/>
    <property type="project" value="InterPro"/>
</dbReference>
<feature type="region of interest" description="Disordered" evidence="9">
    <location>
        <begin position="976"/>
        <end position="1091"/>
    </location>
</feature>
<dbReference type="AlphaFoldDB" id="A0A8H6WGN3"/>
<dbReference type="InterPro" id="IPR019734">
    <property type="entry name" value="TPR_rpt"/>
</dbReference>
<dbReference type="OrthoDB" id="1669814at2759"/>
<dbReference type="PRINTS" id="PR00080">
    <property type="entry name" value="SDRFAMILY"/>
</dbReference>
<feature type="region of interest" description="Disordered" evidence="9">
    <location>
        <begin position="735"/>
        <end position="761"/>
    </location>
</feature>
<keyword evidence="6" id="KW-0175">Coiled coil</keyword>
<keyword evidence="2" id="KW-0963">Cytoplasm</keyword>
<dbReference type="GO" id="GO:0007052">
    <property type="term" value="P:mitotic spindle organization"/>
    <property type="evidence" value="ECO:0007669"/>
    <property type="project" value="TreeGrafter"/>
</dbReference>
<dbReference type="InterPro" id="IPR002347">
    <property type="entry name" value="SDR_fam"/>
</dbReference>
<reference evidence="11" key="1">
    <citation type="submission" date="2020-05" db="EMBL/GenBank/DDBJ databases">
        <title>Mycena genomes resolve the evolution of fungal bioluminescence.</title>
        <authorList>
            <person name="Tsai I.J."/>
        </authorList>
    </citation>
    <scope>NUCLEOTIDE SEQUENCE</scope>
    <source>
        <strain evidence="11">171206Taipei</strain>
    </source>
</reference>
<dbReference type="Gene3D" id="3.40.850.10">
    <property type="entry name" value="Kinesin motor domain"/>
    <property type="match status" value="1"/>
</dbReference>
<keyword evidence="5" id="KW-0521">NADP</keyword>
<evidence type="ECO:0000256" key="3">
    <source>
        <dbReference type="ARBA" id="ARBA00022741"/>
    </source>
</evidence>
<dbReference type="EMBL" id="JACAZF010000001">
    <property type="protein sequence ID" value="KAF7316051.1"/>
    <property type="molecule type" value="Genomic_DNA"/>
</dbReference>
<keyword evidence="7" id="KW-0505">Motor protein</keyword>
<proteinExistence type="inferred from homology"/>
<dbReference type="GO" id="GO:0051231">
    <property type="term" value="P:spindle elongation"/>
    <property type="evidence" value="ECO:0007669"/>
    <property type="project" value="TreeGrafter"/>
</dbReference>
<dbReference type="CDD" id="cd00106">
    <property type="entry name" value="KISc"/>
    <property type="match status" value="1"/>
</dbReference>
<dbReference type="SUPFAM" id="SSF52540">
    <property type="entry name" value="P-loop containing nucleoside triphosphate hydrolases"/>
    <property type="match status" value="1"/>
</dbReference>
<evidence type="ECO:0000256" key="4">
    <source>
        <dbReference type="ARBA" id="ARBA00022840"/>
    </source>
</evidence>
<dbReference type="Proteomes" id="UP000636479">
    <property type="component" value="Unassembled WGS sequence"/>
</dbReference>
<evidence type="ECO:0000256" key="2">
    <source>
        <dbReference type="ARBA" id="ARBA00022490"/>
    </source>
</evidence>
<dbReference type="PANTHER" id="PTHR47969">
    <property type="entry name" value="CHROMOSOME-ASSOCIATED KINESIN KIF4A-RELATED"/>
    <property type="match status" value="1"/>
</dbReference>
<feature type="compositionally biased region" description="Basic residues" evidence="9">
    <location>
        <begin position="976"/>
        <end position="994"/>
    </location>
</feature>
<dbReference type="GO" id="GO:0008017">
    <property type="term" value="F:microtubule binding"/>
    <property type="evidence" value="ECO:0007669"/>
    <property type="project" value="InterPro"/>
</dbReference>
<dbReference type="PROSITE" id="PS50067">
    <property type="entry name" value="KINESIN_MOTOR_2"/>
    <property type="match status" value="1"/>
</dbReference>
<dbReference type="Pfam" id="PF13561">
    <property type="entry name" value="adh_short_C2"/>
    <property type="match status" value="1"/>
</dbReference>
<comment type="similarity">
    <text evidence="7">Belongs to the TRAFAC class myosin-kinesin ATPase superfamily. Kinesin family.</text>
</comment>
<evidence type="ECO:0000256" key="8">
    <source>
        <dbReference type="PROSITE-ProRule" id="PRU00339"/>
    </source>
</evidence>
<accession>A0A8H6WGN3</accession>
<evidence type="ECO:0000256" key="7">
    <source>
        <dbReference type="PROSITE-ProRule" id="PRU00283"/>
    </source>
</evidence>
<name>A0A8H6WGN3_9AGAR</name>
<dbReference type="InterPro" id="IPR019821">
    <property type="entry name" value="Kinesin_motor_CS"/>
</dbReference>
<feature type="binding site" evidence="7">
    <location>
        <begin position="477"/>
        <end position="484"/>
    </location>
    <ligand>
        <name>ATP</name>
        <dbReference type="ChEBI" id="CHEBI:30616"/>
    </ligand>
</feature>
<dbReference type="GO" id="GO:0005524">
    <property type="term" value="F:ATP binding"/>
    <property type="evidence" value="ECO:0007669"/>
    <property type="project" value="UniProtKB-UniRule"/>
</dbReference>
<evidence type="ECO:0000313" key="11">
    <source>
        <dbReference type="EMBL" id="KAF7316051.1"/>
    </source>
</evidence>
<dbReference type="RefSeq" id="XP_037226074.1">
    <property type="nucleotide sequence ID" value="XM_037358164.1"/>
</dbReference>
<feature type="compositionally biased region" description="Polar residues" evidence="9">
    <location>
        <begin position="1"/>
        <end position="16"/>
    </location>
</feature>
<dbReference type="GO" id="GO:0005875">
    <property type="term" value="C:microtubule associated complex"/>
    <property type="evidence" value="ECO:0007669"/>
    <property type="project" value="TreeGrafter"/>
</dbReference>
<keyword evidence="4 7" id="KW-0067">ATP-binding</keyword>
<dbReference type="PROSITE" id="PS50005">
    <property type="entry name" value="TPR"/>
    <property type="match status" value="1"/>
</dbReference>
<dbReference type="PROSITE" id="PS00061">
    <property type="entry name" value="ADH_SHORT"/>
    <property type="match status" value="1"/>
</dbReference>
<comment type="caution">
    <text evidence="11">The sequence shown here is derived from an EMBL/GenBank/DDBJ whole genome shotgun (WGS) entry which is preliminary data.</text>
</comment>
<dbReference type="SMART" id="SM00129">
    <property type="entry name" value="KISc"/>
    <property type="match status" value="1"/>
</dbReference>
<dbReference type="InterPro" id="IPR036961">
    <property type="entry name" value="Kinesin_motor_dom_sf"/>
</dbReference>
<feature type="domain" description="Kinesin motor" evidence="10">
    <location>
        <begin position="373"/>
        <end position="708"/>
    </location>
</feature>
<comment type="subcellular location">
    <subcellularLocation>
        <location evidence="1">Cytoplasm</location>
    </subcellularLocation>
</comment>
<dbReference type="PROSITE" id="PS00411">
    <property type="entry name" value="KINESIN_MOTOR_1"/>
    <property type="match status" value="1"/>
</dbReference>
<evidence type="ECO:0000256" key="9">
    <source>
        <dbReference type="SAM" id="MobiDB-lite"/>
    </source>
</evidence>
<evidence type="ECO:0000256" key="5">
    <source>
        <dbReference type="ARBA" id="ARBA00022857"/>
    </source>
</evidence>
<dbReference type="InterPro" id="IPR001752">
    <property type="entry name" value="Kinesin_motor_dom"/>
</dbReference>
<feature type="compositionally biased region" description="Acidic residues" evidence="9">
    <location>
        <begin position="999"/>
        <end position="1016"/>
    </location>
</feature>
<feature type="repeat" description="TPR" evidence="8">
    <location>
        <begin position="925"/>
        <end position="958"/>
    </location>
</feature>
<dbReference type="InterPro" id="IPR027640">
    <property type="entry name" value="Kinesin-like_fam"/>
</dbReference>
<dbReference type="PANTHER" id="PTHR47969:SF15">
    <property type="entry name" value="CHROMOSOME-ASSOCIATED KINESIN KIF4A-RELATED"/>
    <property type="match status" value="1"/>
</dbReference>
<evidence type="ECO:0000256" key="6">
    <source>
        <dbReference type="ARBA" id="ARBA00023054"/>
    </source>
</evidence>
<feature type="compositionally biased region" description="Low complexity" evidence="9">
    <location>
        <begin position="400"/>
        <end position="423"/>
    </location>
</feature>
<dbReference type="GO" id="GO:0003777">
    <property type="term" value="F:microtubule motor activity"/>
    <property type="evidence" value="ECO:0007669"/>
    <property type="project" value="InterPro"/>
</dbReference>
<dbReference type="InterPro" id="IPR036291">
    <property type="entry name" value="NAD(P)-bd_dom_sf"/>
</dbReference>
<protein>
    <submittedName>
        <fullName evidence="11">Kinesin-like protein</fullName>
    </submittedName>
</protein>
<feature type="compositionally biased region" description="Basic residues" evidence="9">
    <location>
        <begin position="861"/>
        <end position="870"/>
    </location>
</feature>
<evidence type="ECO:0000313" key="12">
    <source>
        <dbReference type="Proteomes" id="UP000636479"/>
    </source>
</evidence>
<dbReference type="InterPro" id="IPR020904">
    <property type="entry name" value="Sc_DH/Rdtase_CS"/>
</dbReference>